<dbReference type="EMBL" id="KC295538">
    <property type="protein sequence ID" value="AGC34977.1"/>
    <property type="molecule type" value="Genomic_DNA"/>
</dbReference>
<dbReference type="Proteomes" id="UP000011158">
    <property type="component" value="Segment"/>
</dbReference>
<sequence length="220" mass="25803">MMKSKLGLFYKNYFVKQRKFIKKYFSGEKSSPIIFKRPSYNTYLAGAKQSKKFITLLHKNNIKASYVETRRNSSITPGDFIEYGCFNIKYNDNTYFMDIDCNTSNLFNIVVNPLKQYNVYGDSIIKLIKNKDGFDFEINVLDDNFDEVPVNPEICDILNSLKGSTYNISSDLMFQYSLIHKDIEKYIECSRILNFLYDEFKKSSKITAYTLYNIPKMVNL</sequence>
<organism evidence="1 2">
    <name type="scientific">Escherichia phage PBECO4</name>
    <dbReference type="NCBI Taxonomy" id="1273738"/>
    <lineage>
        <taxon>Viruses</taxon>
        <taxon>Duplodnaviria</taxon>
        <taxon>Heunggongvirae</taxon>
        <taxon>Uroviricota</taxon>
        <taxon>Caudoviricetes</taxon>
        <taxon>Asteriusvirus</taxon>
        <taxon>Asteriusvirus PBECO4</taxon>
    </lineage>
</organism>
<name>L7TI28_9CAUD</name>
<proteinExistence type="predicted"/>
<accession>L7TI28</accession>
<evidence type="ECO:0000313" key="1">
    <source>
        <dbReference type="EMBL" id="AGC34977.1"/>
    </source>
</evidence>
<dbReference type="RefSeq" id="YP_009150611.1">
    <property type="nucleotide sequence ID" value="NC_027364.1"/>
</dbReference>
<keyword evidence="2" id="KW-1185">Reference proteome</keyword>
<evidence type="ECO:0000313" key="2">
    <source>
        <dbReference type="Proteomes" id="UP000011158"/>
    </source>
</evidence>
<protein>
    <submittedName>
        <fullName evidence="1">Uncharacterized protein</fullName>
    </submittedName>
</protein>
<dbReference type="GeneID" id="24643030"/>
<reference evidence="1 2" key="1">
    <citation type="journal article" date="2013" name="Arch. Virol.">
        <title>Genomic analysis of bacteriophage PBECO4 infecting Escherichia coli O157:H7.</title>
        <authorList>
            <person name="Kim M.S."/>
            <person name="Hong S.S."/>
            <person name="Park K."/>
            <person name="Myung H."/>
        </authorList>
    </citation>
    <scope>NUCLEOTIDE SEQUENCE [LARGE SCALE GENOMIC DNA]</scope>
</reference>
<dbReference type="KEGG" id="vg:24643030"/>